<dbReference type="EMBL" id="JACHMY010000001">
    <property type="protein sequence ID" value="MBB5835888.1"/>
    <property type="molecule type" value="Genomic_DNA"/>
</dbReference>
<comment type="caution">
    <text evidence="1">The sequence shown here is derived from an EMBL/GenBank/DDBJ whole genome shotgun (WGS) entry which is preliminary data.</text>
</comment>
<keyword evidence="2" id="KW-1185">Reference proteome</keyword>
<dbReference type="AlphaFoldDB" id="A0A7W9J6L5"/>
<protein>
    <submittedName>
        <fullName evidence="1">Uncharacterized protein</fullName>
    </submittedName>
</protein>
<evidence type="ECO:0000313" key="2">
    <source>
        <dbReference type="Proteomes" id="UP000549971"/>
    </source>
</evidence>
<gene>
    <name evidence="1" type="ORF">HDA39_002622</name>
</gene>
<dbReference type="Proteomes" id="UP000549971">
    <property type="component" value="Unassembled WGS sequence"/>
</dbReference>
<sequence>MPEFSLDADLRLELTTATGEAAIAQVRGTGLCLTVEVDRPQVLLDAVERAELATVADFLAAQGVSAAVVGPDGQLARLGAGIRSRLGRLVTGSARVEPARRAAVWLVVSSNPVRALRWRLRR</sequence>
<dbReference type="RefSeq" id="WP_184795477.1">
    <property type="nucleotide sequence ID" value="NZ_JACHMY010000001.1"/>
</dbReference>
<organism evidence="1 2">
    <name type="scientific">Kribbella italica</name>
    <dbReference type="NCBI Taxonomy" id="1540520"/>
    <lineage>
        <taxon>Bacteria</taxon>
        <taxon>Bacillati</taxon>
        <taxon>Actinomycetota</taxon>
        <taxon>Actinomycetes</taxon>
        <taxon>Propionibacteriales</taxon>
        <taxon>Kribbellaceae</taxon>
        <taxon>Kribbella</taxon>
    </lineage>
</organism>
<name>A0A7W9J6L5_9ACTN</name>
<proteinExistence type="predicted"/>
<accession>A0A7W9J6L5</accession>
<evidence type="ECO:0000313" key="1">
    <source>
        <dbReference type="EMBL" id="MBB5835888.1"/>
    </source>
</evidence>
<reference evidence="1 2" key="1">
    <citation type="submission" date="2020-08" db="EMBL/GenBank/DDBJ databases">
        <title>Sequencing the genomes of 1000 actinobacteria strains.</title>
        <authorList>
            <person name="Klenk H.-P."/>
        </authorList>
    </citation>
    <scope>NUCLEOTIDE SEQUENCE [LARGE SCALE GENOMIC DNA]</scope>
    <source>
        <strain evidence="1 2">DSM 28967</strain>
    </source>
</reference>